<proteinExistence type="predicted"/>
<comment type="caution">
    <text evidence="1">The sequence shown here is derived from an EMBL/GenBank/DDBJ whole genome shotgun (WGS) entry which is preliminary data.</text>
</comment>
<gene>
    <name evidence="1" type="ORF">CU098_007859</name>
</gene>
<evidence type="ECO:0000313" key="2">
    <source>
        <dbReference type="Proteomes" id="UP000253551"/>
    </source>
</evidence>
<feature type="non-terminal residue" evidence="1">
    <location>
        <position position="54"/>
    </location>
</feature>
<dbReference type="Proteomes" id="UP000253551">
    <property type="component" value="Unassembled WGS sequence"/>
</dbReference>
<evidence type="ECO:0000313" key="1">
    <source>
        <dbReference type="EMBL" id="RCH78616.1"/>
    </source>
</evidence>
<dbReference type="AlphaFoldDB" id="A0A367ILW3"/>
<feature type="non-terminal residue" evidence="1">
    <location>
        <position position="1"/>
    </location>
</feature>
<dbReference type="EMBL" id="PJQM01007107">
    <property type="protein sequence ID" value="RCH78616.1"/>
    <property type="molecule type" value="Genomic_DNA"/>
</dbReference>
<protein>
    <submittedName>
        <fullName evidence="1">Uncharacterized protein</fullName>
    </submittedName>
</protein>
<organism evidence="1 2">
    <name type="scientific">Rhizopus stolonifer</name>
    <name type="common">Rhizopus nigricans</name>
    <dbReference type="NCBI Taxonomy" id="4846"/>
    <lineage>
        <taxon>Eukaryota</taxon>
        <taxon>Fungi</taxon>
        <taxon>Fungi incertae sedis</taxon>
        <taxon>Mucoromycota</taxon>
        <taxon>Mucoromycotina</taxon>
        <taxon>Mucoromycetes</taxon>
        <taxon>Mucorales</taxon>
        <taxon>Mucorineae</taxon>
        <taxon>Rhizopodaceae</taxon>
        <taxon>Rhizopus</taxon>
    </lineage>
</organism>
<reference evidence="1 2" key="1">
    <citation type="journal article" date="2018" name="G3 (Bethesda)">
        <title>Phylogenetic and Phylogenomic Definition of Rhizopus Species.</title>
        <authorList>
            <person name="Gryganskyi A.P."/>
            <person name="Golan J."/>
            <person name="Dolatabadi S."/>
            <person name="Mondo S."/>
            <person name="Robb S."/>
            <person name="Idnurm A."/>
            <person name="Muszewska A."/>
            <person name="Steczkiewicz K."/>
            <person name="Masonjones S."/>
            <person name="Liao H.L."/>
            <person name="Gajdeczka M.T."/>
            <person name="Anike F."/>
            <person name="Vuek A."/>
            <person name="Anishchenko I.M."/>
            <person name="Voigt K."/>
            <person name="de Hoog G.S."/>
            <person name="Smith M.E."/>
            <person name="Heitman J."/>
            <person name="Vilgalys R."/>
            <person name="Stajich J.E."/>
        </authorList>
    </citation>
    <scope>NUCLEOTIDE SEQUENCE [LARGE SCALE GENOMIC DNA]</scope>
    <source>
        <strain evidence="1 2">LSU 92-RS-03</strain>
    </source>
</reference>
<sequence>KMNTTKNNMNPKVLDKVTVIRQCKFAPKVIISLWNQSFPSLSSKNQVGGNSRDW</sequence>
<accession>A0A367ILW3</accession>
<name>A0A367ILW3_RHIST</name>
<keyword evidence="2" id="KW-1185">Reference proteome</keyword>